<reference evidence="1" key="3">
    <citation type="submission" date="2012-09" db="EMBL/GenBank/DDBJ databases">
        <authorList>
            <consortium name="VectorBase"/>
        </authorList>
    </citation>
    <scope>NUCLEOTIDE SEQUENCE</scope>
    <source>
        <strain evidence="1">Liverpool</strain>
    </source>
</reference>
<dbReference type="AlphaFoldDB" id="J9HJ64"/>
<protein>
    <submittedName>
        <fullName evidence="1">AAEL017231-PA</fullName>
    </submittedName>
</protein>
<feature type="non-terminal residue" evidence="1">
    <location>
        <position position="1"/>
    </location>
</feature>
<organism evidence="1 2">
    <name type="scientific">Aedes aegypti</name>
    <name type="common">Yellowfever mosquito</name>
    <name type="synonym">Culex aegypti</name>
    <dbReference type="NCBI Taxonomy" id="7159"/>
    <lineage>
        <taxon>Eukaryota</taxon>
        <taxon>Metazoa</taxon>
        <taxon>Ecdysozoa</taxon>
        <taxon>Arthropoda</taxon>
        <taxon>Hexapoda</taxon>
        <taxon>Insecta</taxon>
        <taxon>Pterygota</taxon>
        <taxon>Neoptera</taxon>
        <taxon>Endopterygota</taxon>
        <taxon>Diptera</taxon>
        <taxon>Nematocera</taxon>
        <taxon>Culicoidea</taxon>
        <taxon>Culicidae</taxon>
        <taxon>Culicinae</taxon>
        <taxon>Aedini</taxon>
        <taxon>Aedes</taxon>
        <taxon>Stegomyia</taxon>
    </lineage>
</organism>
<reference evidence="1" key="2">
    <citation type="journal article" date="2007" name="Science">
        <title>Genome sequence of Aedes aegypti, a major arbovirus vector.</title>
        <authorList>
            <person name="Nene V."/>
            <person name="Wortman J.R."/>
            <person name="Lawson D."/>
            <person name="Haas B."/>
            <person name="Kodira C."/>
            <person name="Tu Z.J."/>
            <person name="Loftus B."/>
            <person name="Xi Z."/>
            <person name="Megy K."/>
            <person name="Grabherr M."/>
            <person name="Ren Q."/>
            <person name="Zdobnov E.M."/>
            <person name="Lobo N.F."/>
            <person name="Campbell K.S."/>
            <person name="Brown S.E."/>
            <person name="Bonaldo M.F."/>
            <person name="Zhu J."/>
            <person name="Sinkins S.P."/>
            <person name="Hogenkamp D.G."/>
            <person name="Amedeo P."/>
            <person name="Arensburger P."/>
            <person name="Atkinson P.W."/>
            <person name="Bidwell S."/>
            <person name="Biedler J."/>
            <person name="Birney E."/>
            <person name="Bruggner R.V."/>
            <person name="Costas J."/>
            <person name="Coy M.R."/>
            <person name="Crabtree J."/>
            <person name="Crawford M."/>
            <person name="Debruyn B."/>
            <person name="Decaprio D."/>
            <person name="Eiglmeier K."/>
            <person name="Eisenstadt E."/>
            <person name="El-Dorry H."/>
            <person name="Gelbart W.M."/>
            <person name="Gomes S.L."/>
            <person name="Hammond M."/>
            <person name="Hannick L.I."/>
            <person name="Hogan J.R."/>
            <person name="Holmes M.H."/>
            <person name="Jaffe D."/>
            <person name="Johnston J.S."/>
            <person name="Kennedy R.C."/>
            <person name="Koo H."/>
            <person name="Kravitz S."/>
            <person name="Kriventseva E.V."/>
            <person name="Kulp D."/>
            <person name="Labutti K."/>
            <person name="Lee E."/>
            <person name="Li S."/>
            <person name="Lovin D.D."/>
            <person name="Mao C."/>
            <person name="Mauceli E."/>
            <person name="Menck C.F."/>
            <person name="Miller J.R."/>
            <person name="Montgomery P."/>
            <person name="Mori A."/>
            <person name="Nascimento A.L."/>
            <person name="Naveira H.F."/>
            <person name="Nusbaum C."/>
            <person name="O'leary S."/>
            <person name="Orvis J."/>
            <person name="Pertea M."/>
            <person name="Quesneville H."/>
            <person name="Reidenbach K.R."/>
            <person name="Rogers Y.H."/>
            <person name="Roth C.W."/>
            <person name="Schneider J.R."/>
            <person name="Schatz M."/>
            <person name="Shumway M."/>
            <person name="Stanke M."/>
            <person name="Stinson E.O."/>
            <person name="Tubio J.M."/>
            <person name="Vanzee J.P."/>
            <person name="Verjovski-Almeida S."/>
            <person name="Werner D."/>
            <person name="White O."/>
            <person name="Wyder S."/>
            <person name="Zeng Q."/>
            <person name="Zhao Q."/>
            <person name="Zhao Y."/>
            <person name="Hill C.A."/>
            <person name="Raikhel A.S."/>
            <person name="Soares M.B."/>
            <person name="Knudson D.L."/>
            <person name="Lee N.H."/>
            <person name="Galagan J."/>
            <person name="Salzberg S.L."/>
            <person name="Paulsen I.T."/>
            <person name="Dimopoulos G."/>
            <person name="Collins F.H."/>
            <person name="Birren B."/>
            <person name="Fraser-Liggett C.M."/>
            <person name="Severson D.W."/>
        </authorList>
    </citation>
    <scope>NUCLEOTIDE SEQUENCE [LARGE SCALE GENOMIC DNA]</scope>
    <source>
        <strain evidence="1">Liverpool</strain>
    </source>
</reference>
<dbReference type="HOGENOM" id="CLU_3093302_0_0_1"/>
<name>J9HJ64_AEDAE</name>
<gene>
    <name evidence="1" type="ORF">AaeL_AAEL017231</name>
</gene>
<sequence length="52" mass="6259">NKKNIILLEFVLLKHKDLQQGELQFKLKGKLQLLYFKIKFDLKDRIVILGIY</sequence>
<dbReference type="Proteomes" id="UP000682892">
    <property type="component" value="Unassembled WGS sequence"/>
</dbReference>
<evidence type="ECO:0000313" key="2">
    <source>
        <dbReference type="Proteomes" id="UP000682892"/>
    </source>
</evidence>
<evidence type="ECO:0000313" key="1">
    <source>
        <dbReference type="EMBL" id="EJY57909.1"/>
    </source>
</evidence>
<reference evidence="1" key="1">
    <citation type="submission" date="2005-10" db="EMBL/GenBank/DDBJ databases">
        <authorList>
            <person name="Loftus B.J."/>
            <person name="Nene V.M."/>
            <person name="Hannick L.I."/>
            <person name="Bidwell S."/>
            <person name="Haas B."/>
            <person name="Amedeo P."/>
            <person name="Orvis J."/>
            <person name="Wortman J.R."/>
            <person name="White O.R."/>
            <person name="Salzberg S."/>
            <person name="Shumway M."/>
            <person name="Koo H."/>
            <person name="Zhao Y."/>
            <person name="Holmes M."/>
            <person name="Miller J."/>
            <person name="Schatz M."/>
            <person name="Pop M."/>
            <person name="Pai G."/>
            <person name="Utterback T."/>
            <person name="Rogers Y.-H."/>
            <person name="Kravitz S."/>
            <person name="Fraser C.M."/>
        </authorList>
    </citation>
    <scope>NUCLEOTIDE SEQUENCE</scope>
    <source>
        <strain evidence="1">Liverpool</strain>
    </source>
</reference>
<dbReference type="EMBL" id="CH477741">
    <property type="protein sequence ID" value="EJY57909.1"/>
    <property type="molecule type" value="Genomic_DNA"/>
</dbReference>
<accession>J9HJ64</accession>
<proteinExistence type="predicted"/>
<dbReference type="PaxDb" id="7159-AAEL017231-PA"/>